<dbReference type="Proteomes" id="UP000184035">
    <property type="component" value="Unassembled WGS sequence"/>
</dbReference>
<gene>
    <name evidence="1" type="ORF">SAMN05443638_12122</name>
</gene>
<dbReference type="STRING" id="1533.SAMN05443638_12122"/>
<proteinExistence type="predicted"/>
<evidence type="ECO:0008006" key="3">
    <source>
        <dbReference type="Google" id="ProtNLM"/>
    </source>
</evidence>
<reference evidence="1 2" key="1">
    <citation type="submission" date="2016-11" db="EMBL/GenBank/DDBJ databases">
        <authorList>
            <person name="Jaros S."/>
            <person name="Januszkiewicz K."/>
            <person name="Wedrychowicz H."/>
        </authorList>
    </citation>
    <scope>NUCLEOTIDE SEQUENCE [LARGE SCALE GENOMIC DNA]</scope>
    <source>
        <strain evidence="1 2">DSM 2631</strain>
    </source>
</reference>
<dbReference type="AlphaFoldDB" id="A0A1M4XUK9"/>
<protein>
    <recommendedName>
        <fullName evidence="3">Spore coat protein</fullName>
    </recommendedName>
</protein>
<keyword evidence="2" id="KW-1185">Reference proteome</keyword>
<accession>A0A1M4XUK9</accession>
<dbReference type="EMBL" id="FQVM01000021">
    <property type="protein sequence ID" value="SHE97267.1"/>
    <property type="molecule type" value="Genomic_DNA"/>
</dbReference>
<organism evidence="1 2">
    <name type="scientific">Clostridium fallax</name>
    <dbReference type="NCBI Taxonomy" id="1533"/>
    <lineage>
        <taxon>Bacteria</taxon>
        <taxon>Bacillati</taxon>
        <taxon>Bacillota</taxon>
        <taxon>Clostridia</taxon>
        <taxon>Eubacteriales</taxon>
        <taxon>Clostridiaceae</taxon>
        <taxon>Clostridium</taxon>
    </lineage>
</organism>
<sequence length="62" mass="7154">MSKNLNELELQHLRHLIGAHETISNKLNDYAKNCTDQELVQILQCDAKDALNSKEKLMTFLK</sequence>
<name>A0A1M4XUK9_9CLOT</name>
<evidence type="ECO:0000313" key="2">
    <source>
        <dbReference type="Proteomes" id="UP000184035"/>
    </source>
</evidence>
<evidence type="ECO:0000313" key="1">
    <source>
        <dbReference type="EMBL" id="SHE97267.1"/>
    </source>
</evidence>
<dbReference type="OrthoDB" id="1707820at2"/>
<dbReference type="RefSeq" id="WP_072896854.1">
    <property type="nucleotide sequence ID" value="NZ_FQVM01000021.1"/>
</dbReference>